<feature type="region of interest" description="Disordered" evidence="1">
    <location>
        <begin position="206"/>
        <end position="266"/>
    </location>
</feature>
<dbReference type="SMART" id="SM00749">
    <property type="entry name" value="BON"/>
    <property type="match status" value="2"/>
</dbReference>
<evidence type="ECO:0000313" key="5">
    <source>
        <dbReference type="Proteomes" id="UP001367030"/>
    </source>
</evidence>
<dbReference type="EMBL" id="JBBKZS010000003">
    <property type="protein sequence ID" value="MEJ8855079.1"/>
    <property type="molecule type" value="Genomic_DNA"/>
</dbReference>
<dbReference type="PANTHER" id="PTHR34606:SF15">
    <property type="entry name" value="BON DOMAIN-CONTAINING PROTEIN"/>
    <property type="match status" value="1"/>
</dbReference>
<evidence type="ECO:0000256" key="1">
    <source>
        <dbReference type="SAM" id="MobiDB-lite"/>
    </source>
</evidence>
<dbReference type="PANTHER" id="PTHR34606">
    <property type="entry name" value="BON DOMAIN-CONTAINING PROTEIN"/>
    <property type="match status" value="1"/>
</dbReference>
<proteinExistence type="predicted"/>
<dbReference type="RefSeq" id="WP_340335150.1">
    <property type="nucleotide sequence ID" value="NZ_JBBKZS010000003.1"/>
</dbReference>
<feature type="signal peptide" evidence="2">
    <location>
        <begin position="1"/>
        <end position="20"/>
    </location>
</feature>
<gene>
    <name evidence="4" type="ORF">WKW79_10900</name>
</gene>
<evidence type="ECO:0000259" key="3">
    <source>
        <dbReference type="PROSITE" id="PS50914"/>
    </source>
</evidence>
<dbReference type="InterPro" id="IPR014004">
    <property type="entry name" value="Transpt-assoc_nodulatn_dom_bac"/>
</dbReference>
<comment type="caution">
    <text evidence="4">The sequence shown here is derived from an EMBL/GenBank/DDBJ whole genome shotgun (WGS) entry which is preliminary data.</text>
</comment>
<evidence type="ECO:0000256" key="2">
    <source>
        <dbReference type="SAM" id="SignalP"/>
    </source>
</evidence>
<keyword evidence="5" id="KW-1185">Reference proteome</keyword>
<accession>A0ABU8X7M1</accession>
<dbReference type="Proteomes" id="UP001367030">
    <property type="component" value="Unassembled WGS sequence"/>
</dbReference>
<dbReference type="InterPro" id="IPR007055">
    <property type="entry name" value="BON_dom"/>
</dbReference>
<feature type="chain" id="PRO_5045137780" evidence="2">
    <location>
        <begin position="21"/>
        <end position="266"/>
    </location>
</feature>
<feature type="domain" description="BON" evidence="3">
    <location>
        <begin position="130"/>
        <end position="197"/>
    </location>
</feature>
<reference evidence="4 5" key="1">
    <citation type="submission" date="2024-03" db="EMBL/GenBank/DDBJ databases">
        <title>Novel species of the genus Variovorax.</title>
        <authorList>
            <person name="Liu Q."/>
            <person name="Xin Y.-H."/>
        </authorList>
    </citation>
    <scope>NUCLEOTIDE SEQUENCE [LARGE SCALE GENOMIC DNA]</scope>
    <source>
        <strain evidence="4 5">KACC 18901</strain>
    </source>
</reference>
<name>A0ABU8X7M1_9BURK</name>
<dbReference type="PROSITE" id="PS50914">
    <property type="entry name" value="BON"/>
    <property type="match status" value="2"/>
</dbReference>
<dbReference type="Pfam" id="PF04972">
    <property type="entry name" value="BON"/>
    <property type="match status" value="2"/>
</dbReference>
<dbReference type="Gene3D" id="3.30.1340.30">
    <property type="match status" value="1"/>
</dbReference>
<sequence length="266" mass="27284">MKTRSAQRLLIAFTAVAALAASLPGCVPLVVGGTVVAGAGMVATDRRSSAVQLDDQAIELRGAARVSQIANDNMNVTVISYNRQVLLVGTVGSEADKQRVGAEMQRLDNVRGVVNEVTVGPGSTLADRSNDTYLTGKVKASLLDAKDIFGTSFKIVTERSVVYIMGIATRREADRASDVARGVAGVAKVVRVMDIVTDADLANAQRSNGTVATPTAPAPVQDAGAGGSSSSSRVPLPPMAPLPQSNVSPAPAPAPANNGVVTSPVR</sequence>
<dbReference type="InterPro" id="IPR051686">
    <property type="entry name" value="Lipoprotein_DolP"/>
</dbReference>
<protein>
    <submittedName>
        <fullName evidence="4">BON domain-containing protein</fullName>
    </submittedName>
</protein>
<organism evidence="4 5">
    <name type="scientific">Variovorax robiniae</name>
    <dbReference type="NCBI Taxonomy" id="1836199"/>
    <lineage>
        <taxon>Bacteria</taxon>
        <taxon>Pseudomonadati</taxon>
        <taxon>Pseudomonadota</taxon>
        <taxon>Betaproteobacteria</taxon>
        <taxon>Burkholderiales</taxon>
        <taxon>Comamonadaceae</taxon>
        <taxon>Variovorax</taxon>
    </lineage>
</organism>
<keyword evidence="2" id="KW-0732">Signal</keyword>
<evidence type="ECO:0000313" key="4">
    <source>
        <dbReference type="EMBL" id="MEJ8855079.1"/>
    </source>
</evidence>
<feature type="domain" description="BON" evidence="3">
    <location>
        <begin position="54"/>
        <end position="121"/>
    </location>
</feature>